<reference evidence="5 6" key="1">
    <citation type="submission" date="2016-03" db="EMBL/GenBank/DDBJ databases">
        <title>How can Kluyveromyces marxianus grow so fast - potential evolutionary course in Saccharomyces Complex revealed by comparative genomics.</title>
        <authorList>
            <person name="Mo W."/>
            <person name="Lu W."/>
            <person name="Yang X."/>
            <person name="Qi J."/>
            <person name="Lv H."/>
        </authorList>
    </citation>
    <scope>NUCLEOTIDE SEQUENCE [LARGE SCALE GENOMIC DNA]</scope>
    <source>
        <strain evidence="5 6">FIM1</strain>
    </source>
</reference>
<organism evidence="5 6">
    <name type="scientific">Kluyveromyces marxianus</name>
    <name type="common">Yeast</name>
    <name type="synonym">Candida kefyr</name>
    <dbReference type="NCBI Taxonomy" id="4911"/>
    <lineage>
        <taxon>Eukaryota</taxon>
        <taxon>Fungi</taxon>
        <taxon>Dikarya</taxon>
        <taxon>Ascomycota</taxon>
        <taxon>Saccharomycotina</taxon>
        <taxon>Saccharomycetes</taxon>
        <taxon>Saccharomycetales</taxon>
        <taxon>Saccharomycetaceae</taxon>
        <taxon>Kluyveromyces</taxon>
    </lineage>
</organism>
<dbReference type="Pfam" id="PF10366">
    <property type="entry name" value="Vps39_1"/>
    <property type="match status" value="1"/>
</dbReference>
<dbReference type="PANTHER" id="PTHR12894">
    <property type="entry name" value="CNH DOMAIN CONTAINING"/>
    <property type="match status" value="1"/>
</dbReference>
<sequence length="995" mass="115358">MFTARRISSTEVEDVQCLNRLHAWDKTLVIKNNGDFDIFSSEGLHTYRQLWSERIFDTGYSEALSTLFVQCERSLVLFNVGNMEQYDKIVDKRGILGFWCLENHCENEVDQRTVVVILLNTRVPKIKVLTWVSKSFLRMVEIPLSSKNEHIASVNLVDQGTIIATNKGVFLCKFGGSELISIDKAVTPKLPTCLPDLLQNLYEVIDHSSSNDNESVADSFAWSSISGLWLSEKRKRRAMSSKNVRYMFNIDHVTCFLLDGNSQMLLQFNATDDGLFYLKALPHENFFQRNIDFDRCLYLGSNFMALYNTSSLRIVDYEQGFVFLDIDIPNGIKKVYHQNEAEIIIWTTKGVIETYRIDIDESLDMAVSSKNGSMFDLNFDTLEKRTVFYRNILKSEHLPLIKMSDDNNELIISCVMKLRDFCIVYALQAFDRAQKLYYKSNQQQFRNSKIADLYDTIIKRISQLLLQFLAPPVLTISYCFPEIAETMSDLFPQKNLFLRETSGEIPINLVKKGFIPYLTEVRRHLKNIRNGNETVWSYDQIDLKLTLSFFQNHNQEELSVNELLTIVDTTLFEIYVKCNKTMVGSLVRVENSCDFTIVEHLLKKEKMIHELIDFYFYNGQHKKALMLLTEMLDHAGNLENALKTLIIDYLKKLVLTDLKLVFQYSDLLLNRYPDELFEILTLIFLQPLPISKELSHNEIYEYIDSKRPELSLSYLEFVVGELQYSDSKIFCTLVKRYLTNISDQMTIRKLHAVLKSSKDYDPRSVLRILKNSISEHEQGHSSEVKALKYLSIYPLRLMGDHEVALSLLWDDLNDYQQSSEYCESLYKTDKVSGSKLLMLFLDKILEFDDENRKAQLLKIFLTEHGFKLNSDQVLLKLPMDISIADVSTFFNTELKDKTSKQNDLNLLKGILTSEMIKANYDLANVLSEFFVLSEERKCPMCNRPLKNTPTEYLAIMSYKNKPYVMCLNCARKLQAKLQQENTMSSKEIPTLAQLI</sequence>
<proteinExistence type="inferred from homology"/>
<name>A0ABX6EVA3_KLUMA</name>
<accession>A0ABX6EVA3</accession>
<evidence type="ECO:0000313" key="5">
    <source>
        <dbReference type="EMBL" id="QGN16275.1"/>
    </source>
</evidence>
<comment type="subcellular location">
    <subcellularLocation>
        <location evidence="1">Endomembrane system</location>
        <topology evidence="1">Peripheral membrane protein</topology>
    </subcellularLocation>
</comment>
<gene>
    <name evidence="5" type="primary">VAM6</name>
    <name evidence="5" type="ORF">FIM1_2980</name>
</gene>
<evidence type="ECO:0000256" key="1">
    <source>
        <dbReference type="ARBA" id="ARBA00004184"/>
    </source>
</evidence>
<dbReference type="EMBL" id="CP015057">
    <property type="protein sequence ID" value="QGN16275.1"/>
    <property type="molecule type" value="Genomic_DNA"/>
</dbReference>
<keyword evidence="2" id="KW-0472">Membrane</keyword>
<feature type="domain" description="Vacuolar sorting protein 39/Transforming growth factor beta receptor-associated" evidence="4">
    <location>
        <begin position="567"/>
        <end position="669"/>
    </location>
</feature>
<keyword evidence="6" id="KW-1185">Reference proteome</keyword>
<dbReference type="PANTHER" id="PTHR12894:SF49">
    <property type="entry name" value="VAM6_VPS39-LIKE PROTEIN"/>
    <property type="match status" value="1"/>
</dbReference>
<comment type="similarity">
    <text evidence="3">Belongs to the VAM6/VPS39 family.</text>
</comment>
<dbReference type="Proteomes" id="UP000422736">
    <property type="component" value="Chromosome 4"/>
</dbReference>
<evidence type="ECO:0000259" key="4">
    <source>
        <dbReference type="Pfam" id="PF10366"/>
    </source>
</evidence>
<evidence type="ECO:0000256" key="3">
    <source>
        <dbReference type="ARBA" id="ARBA00038201"/>
    </source>
</evidence>
<evidence type="ECO:0000256" key="2">
    <source>
        <dbReference type="ARBA" id="ARBA00023136"/>
    </source>
</evidence>
<reference evidence="5 6" key="2">
    <citation type="submission" date="2019-11" db="EMBL/GenBank/DDBJ databases">
        <authorList>
            <person name="Lu H."/>
        </authorList>
    </citation>
    <scope>NUCLEOTIDE SEQUENCE [LARGE SCALE GENOMIC DNA]</scope>
    <source>
        <strain evidence="5 6">FIM1</strain>
    </source>
</reference>
<protein>
    <submittedName>
        <fullName evidence="5">Vacuolar morphogenesis protein 6</fullName>
    </submittedName>
</protein>
<dbReference type="InterPro" id="IPR032914">
    <property type="entry name" value="Vam6/VPS39/TRAP1"/>
</dbReference>
<evidence type="ECO:0000313" key="6">
    <source>
        <dbReference type="Proteomes" id="UP000422736"/>
    </source>
</evidence>
<dbReference type="InterPro" id="IPR019452">
    <property type="entry name" value="VPS39/TGF_beta_rcpt-assoc_1"/>
</dbReference>